<accession>A0AA86N5M5</accession>
<organism evidence="1">
    <name type="scientific">Hexamita inflata</name>
    <dbReference type="NCBI Taxonomy" id="28002"/>
    <lineage>
        <taxon>Eukaryota</taxon>
        <taxon>Metamonada</taxon>
        <taxon>Diplomonadida</taxon>
        <taxon>Hexamitidae</taxon>
        <taxon>Hexamitinae</taxon>
        <taxon>Hexamita</taxon>
    </lineage>
</organism>
<evidence type="ECO:0000313" key="1">
    <source>
        <dbReference type="EMBL" id="CAI9913218.1"/>
    </source>
</evidence>
<sequence>MKTALSTKILSTKDFYAQFRPPFYYKQAATLTPPQIPEYFEPMRIMDKATRCEPHGTQRSLLSDPNAIIVNRLTNELDHEMYTDEQLQQILNQYPQLATESKLYLKILISDYLAQVSAVLDEVTFSQNNQSEPAELRAEKQRKNLCDFIDVLKQRQGKVLLKRELLDRIDKKKQMVKMMQKCRENVGNGIETLSNAEFPK</sequence>
<dbReference type="AlphaFoldDB" id="A0AA86N5M5"/>
<evidence type="ECO:0008006" key="4">
    <source>
        <dbReference type="Google" id="ProtNLM"/>
    </source>
</evidence>
<protein>
    <recommendedName>
        <fullName evidence="4">Mediator of RNA polymerase II transcription subunit 7</fullName>
    </recommendedName>
</protein>
<name>A0AA86N5M5_9EUKA</name>
<dbReference type="EMBL" id="CAXDID020000534">
    <property type="protein sequence ID" value="CAL6100782.1"/>
    <property type="molecule type" value="Genomic_DNA"/>
</dbReference>
<dbReference type="Proteomes" id="UP001642409">
    <property type="component" value="Unassembled WGS sequence"/>
</dbReference>
<proteinExistence type="predicted"/>
<reference evidence="2 3" key="2">
    <citation type="submission" date="2024-07" db="EMBL/GenBank/DDBJ databases">
        <authorList>
            <person name="Akdeniz Z."/>
        </authorList>
    </citation>
    <scope>NUCLEOTIDE SEQUENCE [LARGE SCALE GENOMIC DNA]</scope>
</reference>
<evidence type="ECO:0000313" key="3">
    <source>
        <dbReference type="Proteomes" id="UP001642409"/>
    </source>
</evidence>
<dbReference type="EMBL" id="CATOUU010000021">
    <property type="protein sequence ID" value="CAI9913218.1"/>
    <property type="molecule type" value="Genomic_DNA"/>
</dbReference>
<comment type="caution">
    <text evidence="1">The sequence shown here is derived from an EMBL/GenBank/DDBJ whole genome shotgun (WGS) entry which is preliminary data.</text>
</comment>
<reference evidence="1" key="1">
    <citation type="submission" date="2023-06" db="EMBL/GenBank/DDBJ databases">
        <authorList>
            <person name="Kurt Z."/>
        </authorList>
    </citation>
    <scope>NUCLEOTIDE SEQUENCE</scope>
</reference>
<keyword evidence="3" id="KW-1185">Reference proteome</keyword>
<evidence type="ECO:0000313" key="2">
    <source>
        <dbReference type="EMBL" id="CAL6100782.1"/>
    </source>
</evidence>
<gene>
    <name evidence="2" type="ORF">HINF_LOCUS70718</name>
    <name evidence="1" type="ORF">HINF_LOCUS863</name>
</gene>